<organism evidence="2">
    <name type="scientific">Arundo donax</name>
    <name type="common">Giant reed</name>
    <name type="synonym">Donax arundinaceus</name>
    <dbReference type="NCBI Taxonomy" id="35708"/>
    <lineage>
        <taxon>Eukaryota</taxon>
        <taxon>Viridiplantae</taxon>
        <taxon>Streptophyta</taxon>
        <taxon>Embryophyta</taxon>
        <taxon>Tracheophyta</taxon>
        <taxon>Spermatophyta</taxon>
        <taxon>Magnoliopsida</taxon>
        <taxon>Liliopsida</taxon>
        <taxon>Poales</taxon>
        <taxon>Poaceae</taxon>
        <taxon>PACMAD clade</taxon>
        <taxon>Arundinoideae</taxon>
        <taxon>Arundineae</taxon>
        <taxon>Arundo</taxon>
    </lineage>
</organism>
<evidence type="ECO:0008006" key="3">
    <source>
        <dbReference type="Google" id="ProtNLM"/>
    </source>
</evidence>
<protein>
    <recommendedName>
        <fullName evidence="3">Secreted protein</fullName>
    </recommendedName>
</protein>
<reference evidence="2" key="1">
    <citation type="submission" date="2014-09" db="EMBL/GenBank/DDBJ databases">
        <authorList>
            <person name="Magalhaes I.L.F."/>
            <person name="Oliveira U."/>
            <person name="Santos F.R."/>
            <person name="Vidigal T.H.D.A."/>
            <person name="Brescovit A.D."/>
            <person name="Santos A.J."/>
        </authorList>
    </citation>
    <scope>NUCLEOTIDE SEQUENCE</scope>
    <source>
        <tissue evidence="2">Shoot tissue taken approximately 20 cm above the soil surface</tissue>
    </source>
</reference>
<name>A0A0A9BCZ0_ARUDO</name>
<evidence type="ECO:0000256" key="1">
    <source>
        <dbReference type="SAM" id="SignalP"/>
    </source>
</evidence>
<accession>A0A0A9BCZ0</accession>
<feature type="signal peptide" evidence="1">
    <location>
        <begin position="1"/>
        <end position="15"/>
    </location>
</feature>
<keyword evidence="1" id="KW-0732">Signal</keyword>
<evidence type="ECO:0000313" key="2">
    <source>
        <dbReference type="EMBL" id="JAD59085.1"/>
    </source>
</evidence>
<dbReference type="AlphaFoldDB" id="A0A0A9BCZ0"/>
<sequence>MAILATTMLVPATRATAWRSWPPRVDPCDASNRNTRWLQHLCQHTRTQVRAQPASSPHTTFTVRIFGVDDHSPHRIALPL</sequence>
<feature type="chain" id="PRO_5012181349" description="Secreted protein" evidence="1">
    <location>
        <begin position="16"/>
        <end position="80"/>
    </location>
</feature>
<dbReference type="EMBL" id="GBRH01238810">
    <property type="protein sequence ID" value="JAD59085.1"/>
    <property type="molecule type" value="Transcribed_RNA"/>
</dbReference>
<proteinExistence type="predicted"/>
<reference evidence="2" key="2">
    <citation type="journal article" date="2015" name="Data Brief">
        <title>Shoot transcriptome of the giant reed, Arundo donax.</title>
        <authorList>
            <person name="Barrero R.A."/>
            <person name="Guerrero F.D."/>
            <person name="Moolhuijzen P."/>
            <person name="Goolsby J.A."/>
            <person name="Tidwell J."/>
            <person name="Bellgard S.E."/>
            <person name="Bellgard M.I."/>
        </authorList>
    </citation>
    <scope>NUCLEOTIDE SEQUENCE</scope>
    <source>
        <tissue evidence="2">Shoot tissue taken approximately 20 cm above the soil surface</tissue>
    </source>
</reference>